<evidence type="ECO:0000259" key="2">
    <source>
        <dbReference type="Pfam" id="PF03432"/>
    </source>
</evidence>
<evidence type="ECO:0000313" key="4">
    <source>
        <dbReference type="Proteomes" id="UP000292424"/>
    </source>
</evidence>
<keyword evidence="4" id="KW-1185">Reference proteome</keyword>
<reference evidence="3 4" key="1">
    <citation type="submission" date="2019-09" db="EMBL/GenBank/DDBJ databases">
        <title>Complete genome sequence of Arachidicoccus sp. B3-10 isolated from apple orchard soil.</title>
        <authorList>
            <person name="Kim H.S."/>
            <person name="Han K.-I."/>
            <person name="Suh M.K."/>
            <person name="Lee K.C."/>
            <person name="Eom M.K."/>
            <person name="Kim J.-S."/>
            <person name="Kang S.W."/>
            <person name="Sin Y."/>
            <person name="Lee J.-S."/>
        </authorList>
    </citation>
    <scope>NUCLEOTIDE SEQUENCE [LARGE SCALE GENOMIC DNA]</scope>
    <source>
        <strain evidence="3 4">B3-10</strain>
    </source>
</reference>
<dbReference type="Proteomes" id="UP000292424">
    <property type="component" value="Chromosome"/>
</dbReference>
<feature type="compositionally biased region" description="Polar residues" evidence="1">
    <location>
        <begin position="250"/>
        <end position="264"/>
    </location>
</feature>
<sequence length="342" mass="38790">MISKYISSGSFKRSCNYVLNKKEAEVLCAVGVRSHDANLMAIDFEMQRLLHASKNNACFHGILSFHPNEKPDNALMVLIAQTYLNNLGVENTQYTIVRHHDKNHAHLHIIANLVNNEGTVISDKWIGLRGKKAAQALTLKFGLISAGEKKKIGSNQISLNKMELVRNEIRYTITNEILQCSSLARLEKALLPQGIHMQFKYRRGTQQIEGISFRKGEYSFKGSSIDRRFSYNGLHKIFRVVELKTKIKDSSTQNNRSKYSQNADSPLASKDNHASRFDKYSDSAIYQNTGDLNSNTLENVHAALAEIWKVAISLPAEDGNYFGHITEDKKKKKRNRDNSMRM</sequence>
<evidence type="ECO:0000313" key="3">
    <source>
        <dbReference type="EMBL" id="QES87361.1"/>
    </source>
</evidence>
<feature type="domain" description="MobA/VirD2-like nuclease" evidence="2">
    <location>
        <begin position="17"/>
        <end position="143"/>
    </location>
</feature>
<dbReference type="RefSeq" id="WP_131328239.1">
    <property type="nucleotide sequence ID" value="NZ_CP044016.1"/>
</dbReference>
<dbReference type="OrthoDB" id="1525197at2"/>
<proteinExistence type="predicted"/>
<feature type="region of interest" description="Disordered" evidence="1">
    <location>
        <begin position="249"/>
        <end position="273"/>
    </location>
</feature>
<gene>
    <name evidence="3" type="ORF">E0W69_001365</name>
</gene>
<name>A0A5P2G764_9BACT</name>
<evidence type="ECO:0000256" key="1">
    <source>
        <dbReference type="SAM" id="MobiDB-lite"/>
    </source>
</evidence>
<organism evidence="3 4">
    <name type="scientific">Rhizosphaericola mali</name>
    <dbReference type="NCBI Taxonomy" id="2545455"/>
    <lineage>
        <taxon>Bacteria</taxon>
        <taxon>Pseudomonadati</taxon>
        <taxon>Bacteroidota</taxon>
        <taxon>Chitinophagia</taxon>
        <taxon>Chitinophagales</taxon>
        <taxon>Chitinophagaceae</taxon>
        <taxon>Rhizosphaericola</taxon>
    </lineage>
</organism>
<dbReference type="EMBL" id="CP044016">
    <property type="protein sequence ID" value="QES87361.1"/>
    <property type="molecule type" value="Genomic_DNA"/>
</dbReference>
<protein>
    <submittedName>
        <fullName evidence="3">Relaxase/mobilization nuclease domain-containing protein</fullName>
    </submittedName>
</protein>
<dbReference type="KEGG" id="arac:E0W69_001365"/>
<dbReference type="Pfam" id="PF03432">
    <property type="entry name" value="Relaxase"/>
    <property type="match status" value="1"/>
</dbReference>
<accession>A0A5P2G764</accession>
<dbReference type="AlphaFoldDB" id="A0A5P2G764"/>
<dbReference type="InterPro" id="IPR005094">
    <property type="entry name" value="Endonuclease_MobA/VirD2"/>
</dbReference>